<dbReference type="Pfam" id="PF13618">
    <property type="entry name" value="Gluconate_2-dh3"/>
    <property type="match status" value="1"/>
</dbReference>
<evidence type="ECO:0000313" key="1">
    <source>
        <dbReference type="EMBL" id="TLU65720.1"/>
    </source>
</evidence>
<keyword evidence="2" id="KW-1185">Reference proteome</keyword>
<protein>
    <submittedName>
        <fullName evidence="1">Gluconate 2-dehydrogenase subunit 3 family protein</fullName>
    </submittedName>
</protein>
<name>A0A5R9IJI9_9GAMM</name>
<comment type="caution">
    <text evidence="1">The sequence shown here is derived from an EMBL/GenBank/DDBJ whole genome shotgun (WGS) entry which is preliminary data.</text>
</comment>
<proteinExistence type="predicted"/>
<dbReference type="OrthoDB" id="6385145at2"/>
<dbReference type="AlphaFoldDB" id="A0A5R9IJI9"/>
<sequence>MRTFSSEFIISRRVFIGSAMVLVAAPILAGTTNTEKELLVISNSGQFFSAEHMTMLADIAEIMIPLSDTAGATDAHVIPVLDAMMLTWAVAGTKKQFLQLLVKLNEIAKASFQTHYLNLGKDKRVALVSHLDKRAFANQTSELSKSYRKLKKIIFHIYYTSEPANPDFMLIPGTYRGCVTQAELDTFNARGRVS</sequence>
<organism evidence="1 2">
    <name type="scientific">Thalassotalea litorea</name>
    <dbReference type="NCBI Taxonomy" id="2020715"/>
    <lineage>
        <taxon>Bacteria</taxon>
        <taxon>Pseudomonadati</taxon>
        <taxon>Pseudomonadota</taxon>
        <taxon>Gammaproteobacteria</taxon>
        <taxon>Alteromonadales</taxon>
        <taxon>Colwelliaceae</taxon>
        <taxon>Thalassotalea</taxon>
    </lineage>
</organism>
<dbReference type="Proteomes" id="UP000307790">
    <property type="component" value="Unassembled WGS sequence"/>
</dbReference>
<evidence type="ECO:0000313" key="2">
    <source>
        <dbReference type="Proteomes" id="UP000307790"/>
    </source>
</evidence>
<reference evidence="1 2" key="1">
    <citation type="submission" date="2019-05" db="EMBL/GenBank/DDBJ databases">
        <title>Genome sequences of Thalassotalea litorea 1K03283.</title>
        <authorList>
            <person name="Zhang D."/>
        </authorList>
    </citation>
    <scope>NUCLEOTIDE SEQUENCE [LARGE SCALE GENOMIC DNA]</scope>
    <source>
        <strain evidence="1 2">MCCC 1K03283</strain>
    </source>
</reference>
<dbReference type="RefSeq" id="WP_138319381.1">
    <property type="nucleotide sequence ID" value="NZ_VCBC01000006.1"/>
</dbReference>
<accession>A0A5R9IJI9</accession>
<dbReference type="InterPro" id="IPR027056">
    <property type="entry name" value="Gluconate_2DH_su3"/>
</dbReference>
<gene>
    <name evidence="1" type="ORF">FE810_07285</name>
</gene>
<dbReference type="EMBL" id="VCBC01000006">
    <property type="protein sequence ID" value="TLU65720.1"/>
    <property type="molecule type" value="Genomic_DNA"/>
</dbReference>